<feature type="modified residue" description="4-aspartylphosphate" evidence="5">
    <location>
        <position position="199"/>
    </location>
</feature>
<keyword evidence="9" id="KW-1185">Reference proteome</keyword>
<evidence type="ECO:0000256" key="5">
    <source>
        <dbReference type="PROSITE-ProRule" id="PRU00169"/>
    </source>
</evidence>
<dbReference type="Proteomes" id="UP001168540">
    <property type="component" value="Unassembled WGS sequence"/>
</dbReference>
<gene>
    <name evidence="8" type="ORF">QU481_14165</name>
</gene>
<keyword evidence="8" id="KW-0547">Nucleotide-binding</keyword>
<dbReference type="Pfam" id="PF00072">
    <property type="entry name" value="Response_reg"/>
    <property type="match status" value="1"/>
</dbReference>
<dbReference type="EMBL" id="JAUEDK010000025">
    <property type="protein sequence ID" value="MDN0076032.1"/>
    <property type="molecule type" value="Genomic_DNA"/>
</dbReference>
<dbReference type="SMART" id="SM00387">
    <property type="entry name" value="HATPase_c"/>
    <property type="match status" value="1"/>
</dbReference>
<dbReference type="InterPro" id="IPR001789">
    <property type="entry name" value="Sig_transdc_resp-reg_receiver"/>
</dbReference>
<proteinExistence type="predicted"/>
<protein>
    <recommendedName>
        <fullName evidence="2">histidine kinase</fullName>
        <ecNumber evidence="2">2.7.13.3</ecNumber>
    </recommendedName>
</protein>
<dbReference type="Gene3D" id="3.30.565.10">
    <property type="entry name" value="Histidine kinase-like ATPase, C-terminal domain"/>
    <property type="match status" value="1"/>
</dbReference>
<dbReference type="PROSITE" id="PS50110">
    <property type="entry name" value="RESPONSE_REGULATORY"/>
    <property type="match status" value="1"/>
</dbReference>
<reference evidence="8" key="1">
    <citation type="submission" date="2023-06" db="EMBL/GenBank/DDBJ databases">
        <authorList>
            <person name="Zhang S."/>
        </authorList>
    </citation>
    <scope>NUCLEOTIDE SEQUENCE</scope>
    <source>
        <strain evidence="8">SG2303</strain>
    </source>
</reference>
<name>A0ABT7XQF6_9NEIS</name>
<accession>A0ABT7XQF6</accession>
<dbReference type="GO" id="GO:0005524">
    <property type="term" value="F:ATP binding"/>
    <property type="evidence" value="ECO:0007669"/>
    <property type="project" value="UniProtKB-KW"/>
</dbReference>
<feature type="domain" description="Response regulatory" evidence="7">
    <location>
        <begin position="150"/>
        <end position="264"/>
    </location>
</feature>
<evidence type="ECO:0000259" key="7">
    <source>
        <dbReference type="PROSITE" id="PS50110"/>
    </source>
</evidence>
<evidence type="ECO:0000259" key="6">
    <source>
        <dbReference type="PROSITE" id="PS50109"/>
    </source>
</evidence>
<dbReference type="PRINTS" id="PR00344">
    <property type="entry name" value="BCTRLSENSOR"/>
</dbReference>
<feature type="domain" description="Histidine kinase" evidence="6">
    <location>
        <begin position="10"/>
        <end position="125"/>
    </location>
</feature>
<dbReference type="RefSeq" id="WP_289830676.1">
    <property type="nucleotide sequence ID" value="NZ_JAUEDK010000025.1"/>
</dbReference>
<keyword evidence="8" id="KW-0067">ATP-binding</keyword>
<dbReference type="InterPro" id="IPR004358">
    <property type="entry name" value="Sig_transdc_His_kin-like_C"/>
</dbReference>
<dbReference type="SMART" id="SM00448">
    <property type="entry name" value="REC"/>
    <property type="match status" value="1"/>
</dbReference>
<comment type="catalytic activity">
    <reaction evidence="1">
        <text>ATP + protein L-histidine = ADP + protein N-phospho-L-histidine.</text>
        <dbReference type="EC" id="2.7.13.3"/>
    </reaction>
</comment>
<dbReference type="PROSITE" id="PS50109">
    <property type="entry name" value="HIS_KIN"/>
    <property type="match status" value="1"/>
</dbReference>
<dbReference type="InterPro" id="IPR003594">
    <property type="entry name" value="HATPase_dom"/>
</dbReference>
<sequence>MAVRLAHLTDFKRLRQILSNLISNAAKFTLDGTIRLAIRRCDGGGAPHSVTLRFEIHDTGIGMSPGTLSRLFQPFERGDNASEYEGTGLGLVIARSLVHKLGGELTVTSQLGEGSCFAFTLNVEVRDEAALLAAAEPSSSPLLMVQRNHTVLVADDVPESLALTVDWLRSAGHNVLEAADGDKALWLLDRHTVDVVVSDQRMPNRDGWGLLFAIREMPAPLPVLLYSAEPPQRPKAYPDLLCFDAELLKPADPDQLLTTIDALLSAPKPAPLRPGTDHLATLRELVLTGRISDIETWAQQLEQDSPVHADFARQVARAAMELDIDTLEHCSNVDMAAPV</sequence>
<dbReference type="SUPFAM" id="SSF52172">
    <property type="entry name" value="CheY-like"/>
    <property type="match status" value="1"/>
</dbReference>
<keyword evidence="3" id="KW-0808">Transferase</keyword>
<keyword evidence="5" id="KW-0597">Phosphoprotein</keyword>
<evidence type="ECO:0000256" key="3">
    <source>
        <dbReference type="ARBA" id="ARBA00022679"/>
    </source>
</evidence>
<keyword evidence="4" id="KW-0418">Kinase</keyword>
<dbReference type="InterPro" id="IPR005467">
    <property type="entry name" value="His_kinase_dom"/>
</dbReference>
<dbReference type="SUPFAM" id="SSF55874">
    <property type="entry name" value="ATPase domain of HSP90 chaperone/DNA topoisomerase II/histidine kinase"/>
    <property type="match status" value="1"/>
</dbReference>
<evidence type="ECO:0000256" key="2">
    <source>
        <dbReference type="ARBA" id="ARBA00012438"/>
    </source>
</evidence>
<evidence type="ECO:0000256" key="1">
    <source>
        <dbReference type="ARBA" id="ARBA00000085"/>
    </source>
</evidence>
<dbReference type="CDD" id="cd16922">
    <property type="entry name" value="HATPase_EvgS-ArcB-TorS-like"/>
    <property type="match status" value="1"/>
</dbReference>
<organism evidence="8 9">
    <name type="scientific">Crenobacter oryzisoli</name>
    <dbReference type="NCBI Taxonomy" id="3056844"/>
    <lineage>
        <taxon>Bacteria</taxon>
        <taxon>Pseudomonadati</taxon>
        <taxon>Pseudomonadota</taxon>
        <taxon>Betaproteobacteria</taxon>
        <taxon>Neisseriales</taxon>
        <taxon>Neisseriaceae</taxon>
        <taxon>Crenobacter</taxon>
    </lineage>
</organism>
<dbReference type="Gene3D" id="3.40.50.2300">
    <property type="match status" value="1"/>
</dbReference>
<evidence type="ECO:0000313" key="9">
    <source>
        <dbReference type="Proteomes" id="UP001168540"/>
    </source>
</evidence>
<evidence type="ECO:0000256" key="4">
    <source>
        <dbReference type="ARBA" id="ARBA00022777"/>
    </source>
</evidence>
<dbReference type="PANTHER" id="PTHR43047">
    <property type="entry name" value="TWO-COMPONENT HISTIDINE PROTEIN KINASE"/>
    <property type="match status" value="1"/>
</dbReference>
<dbReference type="InterPro" id="IPR036890">
    <property type="entry name" value="HATPase_C_sf"/>
</dbReference>
<evidence type="ECO:0000313" key="8">
    <source>
        <dbReference type="EMBL" id="MDN0076032.1"/>
    </source>
</evidence>
<dbReference type="EC" id="2.7.13.3" evidence="2"/>
<dbReference type="InterPro" id="IPR011006">
    <property type="entry name" value="CheY-like_superfamily"/>
</dbReference>
<comment type="caution">
    <text evidence="8">The sequence shown here is derived from an EMBL/GenBank/DDBJ whole genome shotgun (WGS) entry which is preliminary data.</text>
</comment>
<dbReference type="Pfam" id="PF02518">
    <property type="entry name" value="HATPase_c"/>
    <property type="match status" value="1"/>
</dbReference>